<organism evidence="1 2">
    <name type="scientific">Dothidotthia symphoricarpi CBS 119687</name>
    <dbReference type="NCBI Taxonomy" id="1392245"/>
    <lineage>
        <taxon>Eukaryota</taxon>
        <taxon>Fungi</taxon>
        <taxon>Dikarya</taxon>
        <taxon>Ascomycota</taxon>
        <taxon>Pezizomycotina</taxon>
        <taxon>Dothideomycetes</taxon>
        <taxon>Pleosporomycetidae</taxon>
        <taxon>Pleosporales</taxon>
        <taxon>Dothidotthiaceae</taxon>
        <taxon>Dothidotthia</taxon>
    </lineage>
</organism>
<name>A0A6A6A174_9PLEO</name>
<dbReference type="Pfam" id="PF12311">
    <property type="entry name" value="DUF3632"/>
    <property type="match status" value="1"/>
</dbReference>
<dbReference type="EMBL" id="ML977516">
    <property type="protein sequence ID" value="KAF2125599.1"/>
    <property type="molecule type" value="Genomic_DNA"/>
</dbReference>
<keyword evidence="2" id="KW-1185">Reference proteome</keyword>
<dbReference type="OrthoDB" id="5392447at2759"/>
<sequence>MSDDSFSYDDWFSYRLAPDGDIEDGCHPDEAQAMKDYLRQKTTVTEAAQAITYPVTREDDPTDNLHRLWGFLEDSLVELPSKHIDPLILLLQAIEALPKPDFAGNHDVWEGLGNFGHMWSDGYMNGGWRTKAREGNGPEYDISRERHVRKAEIEARIVQAGIGKIPIDWGYEVVADALESSNAVFDFEIPAAANWLVICGQIFRQGAEKREESYGLKPFTMIGPHDPSRDLRKAPLDRIMTLERWSDWEHRLKELEGELGVVGEAAKTALGAMQKLDDPST</sequence>
<reference evidence="1" key="1">
    <citation type="journal article" date="2020" name="Stud. Mycol.">
        <title>101 Dothideomycetes genomes: a test case for predicting lifestyles and emergence of pathogens.</title>
        <authorList>
            <person name="Haridas S."/>
            <person name="Albert R."/>
            <person name="Binder M."/>
            <person name="Bloem J."/>
            <person name="Labutti K."/>
            <person name="Salamov A."/>
            <person name="Andreopoulos B."/>
            <person name="Baker S."/>
            <person name="Barry K."/>
            <person name="Bills G."/>
            <person name="Bluhm B."/>
            <person name="Cannon C."/>
            <person name="Castanera R."/>
            <person name="Culley D."/>
            <person name="Daum C."/>
            <person name="Ezra D."/>
            <person name="Gonzalez J."/>
            <person name="Henrissat B."/>
            <person name="Kuo A."/>
            <person name="Liang C."/>
            <person name="Lipzen A."/>
            <person name="Lutzoni F."/>
            <person name="Magnuson J."/>
            <person name="Mondo S."/>
            <person name="Nolan M."/>
            <person name="Ohm R."/>
            <person name="Pangilinan J."/>
            <person name="Park H.-J."/>
            <person name="Ramirez L."/>
            <person name="Alfaro M."/>
            <person name="Sun H."/>
            <person name="Tritt A."/>
            <person name="Yoshinaga Y."/>
            <person name="Zwiers L.-H."/>
            <person name="Turgeon B."/>
            <person name="Goodwin S."/>
            <person name="Spatafora J."/>
            <person name="Crous P."/>
            <person name="Grigoriev I."/>
        </authorList>
    </citation>
    <scope>NUCLEOTIDE SEQUENCE</scope>
    <source>
        <strain evidence="1">CBS 119687</strain>
    </source>
</reference>
<dbReference type="Proteomes" id="UP000799771">
    <property type="component" value="Unassembled WGS sequence"/>
</dbReference>
<gene>
    <name evidence="1" type="ORF">P153DRAFT_370238</name>
</gene>
<protein>
    <submittedName>
        <fullName evidence="1">Uncharacterized protein</fullName>
    </submittedName>
</protein>
<evidence type="ECO:0000313" key="1">
    <source>
        <dbReference type="EMBL" id="KAF2125599.1"/>
    </source>
</evidence>
<dbReference type="AlphaFoldDB" id="A0A6A6A174"/>
<proteinExistence type="predicted"/>
<evidence type="ECO:0000313" key="2">
    <source>
        <dbReference type="Proteomes" id="UP000799771"/>
    </source>
</evidence>
<dbReference type="RefSeq" id="XP_033519991.1">
    <property type="nucleotide sequence ID" value="XM_033668996.1"/>
</dbReference>
<accession>A0A6A6A174</accession>
<dbReference type="InterPro" id="IPR022085">
    <property type="entry name" value="OpdG"/>
</dbReference>
<dbReference type="GeneID" id="54409428"/>